<accession>A0ABT3WFL2</accession>
<evidence type="ECO:0000313" key="1">
    <source>
        <dbReference type="EMBL" id="MCX5617134.1"/>
    </source>
</evidence>
<name>A0ABT3WFL2_9PROT</name>
<dbReference type="InterPro" id="IPR048683">
    <property type="entry name" value="Sf6_terminase"/>
</dbReference>
<dbReference type="RefSeq" id="WP_266115659.1">
    <property type="nucleotide sequence ID" value="NZ_JANIDY010000001.1"/>
</dbReference>
<reference evidence="1" key="1">
    <citation type="submission" date="2022-07" db="EMBL/GenBank/DDBJ databases">
        <title>Bombella genomes.</title>
        <authorList>
            <person name="Harer L."/>
            <person name="Styblova S."/>
            <person name="Ehrmann M."/>
        </authorList>
    </citation>
    <scope>NUCLEOTIDE SEQUENCE</scope>
    <source>
        <strain evidence="1">TMW 2.2543</strain>
    </source>
</reference>
<protein>
    <submittedName>
        <fullName evidence="1">Uncharacterized protein</fullName>
    </submittedName>
</protein>
<proteinExistence type="predicted"/>
<keyword evidence="2" id="KW-1185">Reference proteome</keyword>
<dbReference type="Pfam" id="PF20901">
    <property type="entry name" value="Sf6_terminase"/>
    <property type="match status" value="1"/>
</dbReference>
<evidence type="ECO:0000313" key="2">
    <source>
        <dbReference type="Proteomes" id="UP001165576"/>
    </source>
</evidence>
<gene>
    <name evidence="1" type="ORF">NQF86_00405</name>
</gene>
<dbReference type="Proteomes" id="UP001165576">
    <property type="component" value="Unassembled WGS sequence"/>
</dbReference>
<dbReference type="EMBL" id="JANIDY010000001">
    <property type="protein sequence ID" value="MCX5617134.1"/>
    <property type="molecule type" value="Genomic_DNA"/>
</dbReference>
<organism evidence="1 2">
    <name type="scientific">Bombella pluederhausensis</name>
    <dbReference type="NCBI Taxonomy" id="2967336"/>
    <lineage>
        <taxon>Bacteria</taxon>
        <taxon>Pseudomonadati</taxon>
        <taxon>Pseudomonadota</taxon>
        <taxon>Alphaproteobacteria</taxon>
        <taxon>Acetobacterales</taxon>
        <taxon>Acetobacteraceae</taxon>
        <taxon>Bombella</taxon>
    </lineage>
</organism>
<dbReference type="Gene3D" id="1.10.10.60">
    <property type="entry name" value="Homeodomain-like"/>
    <property type="match status" value="1"/>
</dbReference>
<sequence length="170" mass="19587">MRWRVHACLSSPVATLTTTPITAMPRETDRKRPITFSQKLFDEMMEDLMLGRPLHEICSGTQRPTLRSFYRWLHKNPALLPCYRQARDLSADSLESTILSHIMAMPEAADTATVNLHKLRFDMLRWVMARRAPKRYGERQTVEHTGQDGGPIHTIRRLIIDPAAPDTRPQ</sequence>
<comment type="caution">
    <text evidence="1">The sequence shown here is derived from an EMBL/GenBank/DDBJ whole genome shotgun (WGS) entry which is preliminary data.</text>
</comment>